<dbReference type="PRINTS" id="PR00455">
    <property type="entry name" value="HTHTETR"/>
</dbReference>
<keyword evidence="3" id="KW-0804">Transcription</keyword>
<dbReference type="InterPro" id="IPR050109">
    <property type="entry name" value="HTH-type_TetR-like_transc_reg"/>
</dbReference>
<dbReference type="Pfam" id="PF21597">
    <property type="entry name" value="TetR_C_43"/>
    <property type="match status" value="1"/>
</dbReference>
<dbReference type="SUPFAM" id="SSF46689">
    <property type="entry name" value="Homeodomain-like"/>
    <property type="match status" value="1"/>
</dbReference>
<dbReference type="EMBL" id="JAAQQR010000001">
    <property type="protein sequence ID" value="NID03281.1"/>
    <property type="molecule type" value="Genomic_DNA"/>
</dbReference>
<evidence type="ECO:0000313" key="7">
    <source>
        <dbReference type="Proteomes" id="UP001429601"/>
    </source>
</evidence>
<keyword evidence="1" id="KW-0805">Transcription regulation</keyword>
<feature type="DNA-binding region" description="H-T-H motif" evidence="4">
    <location>
        <begin position="40"/>
        <end position="59"/>
    </location>
</feature>
<dbReference type="InterPro" id="IPR036271">
    <property type="entry name" value="Tet_transcr_reg_TetR-rel_C_sf"/>
</dbReference>
<dbReference type="Gene3D" id="1.10.357.10">
    <property type="entry name" value="Tetracycline Repressor, domain 2"/>
    <property type="match status" value="1"/>
</dbReference>
<dbReference type="InterPro" id="IPR001647">
    <property type="entry name" value="HTH_TetR"/>
</dbReference>
<dbReference type="InterPro" id="IPR049445">
    <property type="entry name" value="TetR_SbtR-like_C"/>
</dbReference>
<gene>
    <name evidence="6" type="ORF">HBF26_00170</name>
</gene>
<proteinExistence type="predicted"/>
<dbReference type="RefSeq" id="WP_167121892.1">
    <property type="nucleotide sequence ID" value="NZ_JAAQQR010000001.1"/>
</dbReference>
<dbReference type="Proteomes" id="UP001429601">
    <property type="component" value="Unassembled WGS sequence"/>
</dbReference>
<feature type="domain" description="HTH tetR-type" evidence="5">
    <location>
        <begin position="18"/>
        <end position="77"/>
    </location>
</feature>
<evidence type="ECO:0000256" key="2">
    <source>
        <dbReference type="ARBA" id="ARBA00023125"/>
    </source>
</evidence>
<evidence type="ECO:0000259" key="5">
    <source>
        <dbReference type="PROSITE" id="PS50977"/>
    </source>
</evidence>
<evidence type="ECO:0000256" key="1">
    <source>
        <dbReference type="ARBA" id="ARBA00023015"/>
    </source>
</evidence>
<reference evidence="6 7" key="1">
    <citation type="journal article" date="2011" name="Curr. Microbiol.">
        <title>Luteibacter jiangsuensis sp. nov.: a methamidophos-degrading bacterium isolated from a methamidophos-manufacturing factory.</title>
        <authorList>
            <person name="Wang L."/>
            <person name="Wang G.L."/>
            <person name="Li S.P."/>
            <person name="Jiang J.D."/>
        </authorList>
    </citation>
    <scope>NUCLEOTIDE SEQUENCE [LARGE SCALE GENOMIC DNA]</scope>
    <source>
        <strain evidence="6 7">CGMCC 1.10133</strain>
    </source>
</reference>
<dbReference type="SUPFAM" id="SSF48498">
    <property type="entry name" value="Tetracyclin repressor-like, C-terminal domain"/>
    <property type="match status" value="1"/>
</dbReference>
<dbReference type="Pfam" id="PF00440">
    <property type="entry name" value="TetR_N"/>
    <property type="match status" value="1"/>
</dbReference>
<dbReference type="PROSITE" id="PS50977">
    <property type="entry name" value="HTH_TETR_2"/>
    <property type="match status" value="1"/>
</dbReference>
<evidence type="ECO:0000256" key="4">
    <source>
        <dbReference type="PROSITE-ProRule" id="PRU00335"/>
    </source>
</evidence>
<organism evidence="6 7">
    <name type="scientific">Luteibacter jiangsuensis</name>
    <dbReference type="NCBI Taxonomy" id="637577"/>
    <lineage>
        <taxon>Bacteria</taxon>
        <taxon>Pseudomonadati</taxon>
        <taxon>Pseudomonadota</taxon>
        <taxon>Gammaproteobacteria</taxon>
        <taxon>Lysobacterales</taxon>
        <taxon>Rhodanobacteraceae</taxon>
        <taxon>Luteibacter</taxon>
    </lineage>
</organism>
<name>A0ABX0PXM2_9GAMM</name>
<evidence type="ECO:0000313" key="6">
    <source>
        <dbReference type="EMBL" id="NID03281.1"/>
    </source>
</evidence>
<keyword evidence="7" id="KW-1185">Reference proteome</keyword>
<dbReference type="PANTHER" id="PTHR30055:SF234">
    <property type="entry name" value="HTH-TYPE TRANSCRIPTIONAL REGULATOR BETI"/>
    <property type="match status" value="1"/>
</dbReference>
<protein>
    <submittedName>
        <fullName evidence="6">TetR/AcrR family transcriptional regulator</fullName>
    </submittedName>
</protein>
<accession>A0ABX0PXM2</accession>
<sequence length="190" mass="20507">MTEAIQQIDETPLRADAARNRERILTAADAVFSERGADASLEDVAKRAKVGIGTLYRRFPTREALLGALCDERLLALAANSRTRDDVMDPGTSLRAFMIELVIHASHYQGLAVQLGTVLKSHTTGCHAGTAEGQRLLQRAQKAKAVAKDVSFDDLLCVITAISLAVEQGGAVKSRVTHLVDLFLGGIRTR</sequence>
<keyword evidence="2 4" id="KW-0238">DNA-binding</keyword>
<comment type="caution">
    <text evidence="6">The sequence shown here is derived from an EMBL/GenBank/DDBJ whole genome shotgun (WGS) entry which is preliminary data.</text>
</comment>
<dbReference type="PANTHER" id="PTHR30055">
    <property type="entry name" value="HTH-TYPE TRANSCRIPTIONAL REGULATOR RUTR"/>
    <property type="match status" value="1"/>
</dbReference>
<dbReference type="InterPro" id="IPR009057">
    <property type="entry name" value="Homeodomain-like_sf"/>
</dbReference>
<evidence type="ECO:0000256" key="3">
    <source>
        <dbReference type="ARBA" id="ARBA00023163"/>
    </source>
</evidence>